<name>A0A2C8ZTE7_9MICO</name>
<dbReference type="AlphaFoldDB" id="A0A2C8ZTE7"/>
<dbReference type="EMBL" id="OCST01000004">
    <property type="protein sequence ID" value="SOE68893.1"/>
    <property type="molecule type" value="Genomic_DNA"/>
</dbReference>
<organism evidence="1 2">
    <name type="scientific">Salinibacterium xinjiangense</name>
    <dbReference type="NCBI Taxonomy" id="386302"/>
    <lineage>
        <taxon>Bacteria</taxon>
        <taxon>Bacillati</taxon>
        <taxon>Actinomycetota</taxon>
        <taxon>Actinomycetes</taxon>
        <taxon>Micrococcales</taxon>
        <taxon>Microbacteriaceae</taxon>
        <taxon>Salinibacterium</taxon>
    </lineage>
</organism>
<protein>
    <submittedName>
        <fullName evidence="1">Uncharacterized protein</fullName>
    </submittedName>
</protein>
<evidence type="ECO:0000313" key="2">
    <source>
        <dbReference type="Proteomes" id="UP000219440"/>
    </source>
</evidence>
<keyword evidence="2" id="KW-1185">Reference proteome</keyword>
<proteinExistence type="predicted"/>
<evidence type="ECO:0000313" key="1">
    <source>
        <dbReference type="EMBL" id="SOE68893.1"/>
    </source>
</evidence>
<accession>A0A2C8ZTE7</accession>
<reference evidence="1 2" key="1">
    <citation type="submission" date="2017-09" db="EMBL/GenBank/DDBJ databases">
        <authorList>
            <person name="Ehlers B."/>
            <person name="Leendertz F.H."/>
        </authorList>
    </citation>
    <scope>NUCLEOTIDE SEQUENCE [LARGE SCALE GENOMIC DNA]</scope>
    <source>
        <strain evidence="1 2">CGMCC 1.05381</strain>
    </source>
</reference>
<dbReference type="Proteomes" id="UP000219440">
    <property type="component" value="Unassembled WGS sequence"/>
</dbReference>
<sequence>MRAFAEAGRRMFHRGFLQVQPALYVGGHYNRFMDQTIEYDQSGQTFRCRVVLLAANDLSDDEDALLVSRRADVILHRVLAAAHNPRGKNT</sequence>
<gene>
    <name evidence="1" type="ORF">SAMN06296378_1862</name>
</gene>